<evidence type="ECO:0000256" key="1">
    <source>
        <dbReference type="PROSITE-ProRule" id="PRU00649"/>
    </source>
</evidence>
<dbReference type="Proteomes" id="UP001489004">
    <property type="component" value="Unassembled WGS sequence"/>
</dbReference>
<feature type="compositionally biased region" description="Basic and acidic residues" evidence="2">
    <location>
        <begin position="544"/>
        <end position="554"/>
    </location>
</feature>
<organism evidence="4 5">
    <name type="scientific">[Myrmecia] bisecta</name>
    <dbReference type="NCBI Taxonomy" id="41462"/>
    <lineage>
        <taxon>Eukaryota</taxon>
        <taxon>Viridiplantae</taxon>
        <taxon>Chlorophyta</taxon>
        <taxon>core chlorophytes</taxon>
        <taxon>Trebouxiophyceae</taxon>
        <taxon>Trebouxiales</taxon>
        <taxon>Trebouxiaceae</taxon>
        <taxon>Myrmecia</taxon>
    </lineage>
</organism>
<comment type="caution">
    <text evidence="4">The sequence shown here is derived from an EMBL/GenBank/DDBJ whole genome shotgun (WGS) entry which is preliminary data.</text>
</comment>
<evidence type="ECO:0000313" key="4">
    <source>
        <dbReference type="EMBL" id="KAK9829854.1"/>
    </source>
</evidence>
<protein>
    <recommendedName>
        <fullName evidence="3">TFIIS N-terminal domain-containing protein</fullName>
    </recommendedName>
</protein>
<keyword evidence="5" id="KW-1185">Reference proteome</keyword>
<dbReference type="SUPFAM" id="SSF47676">
    <property type="entry name" value="Conserved domain common to transcription factors TFIIS, elongin A, CRSP70"/>
    <property type="match status" value="1"/>
</dbReference>
<feature type="region of interest" description="Disordered" evidence="2">
    <location>
        <begin position="210"/>
        <end position="313"/>
    </location>
</feature>
<feature type="compositionally biased region" description="Polar residues" evidence="2">
    <location>
        <begin position="639"/>
        <end position="653"/>
    </location>
</feature>
<keyword evidence="1" id="KW-0539">Nucleus</keyword>
<dbReference type="InterPro" id="IPR035441">
    <property type="entry name" value="TFIIS/LEDGF_dom_sf"/>
</dbReference>
<feature type="compositionally biased region" description="Acidic residues" evidence="2">
    <location>
        <begin position="611"/>
        <end position="620"/>
    </location>
</feature>
<feature type="compositionally biased region" description="Acidic residues" evidence="2">
    <location>
        <begin position="694"/>
        <end position="711"/>
    </location>
</feature>
<feature type="compositionally biased region" description="Polar residues" evidence="2">
    <location>
        <begin position="283"/>
        <end position="297"/>
    </location>
</feature>
<proteinExistence type="predicted"/>
<reference evidence="4 5" key="1">
    <citation type="journal article" date="2024" name="Nat. Commun.">
        <title>Phylogenomics reveals the evolutionary origins of lichenization in chlorophyte algae.</title>
        <authorList>
            <person name="Puginier C."/>
            <person name="Libourel C."/>
            <person name="Otte J."/>
            <person name="Skaloud P."/>
            <person name="Haon M."/>
            <person name="Grisel S."/>
            <person name="Petersen M."/>
            <person name="Berrin J.G."/>
            <person name="Delaux P.M."/>
            <person name="Dal Grande F."/>
            <person name="Keller J."/>
        </authorList>
    </citation>
    <scope>NUCLEOTIDE SEQUENCE [LARGE SCALE GENOMIC DNA]</scope>
    <source>
        <strain evidence="4 5">SAG 2043</strain>
    </source>
</reference>
<feature type="region of interest" description="Disordered" evidence="2">
    <location>
        <begin position="583"/>
        <end position="711"/>
    </location>
</feature>
<feature type="compositionally biased region" description="Low complexity" evidence="2">
    <location>
        <begin position="254"/>
        <end position="268"/>
    </location>
</feature>
<name>A0AAW1R883_9CHLO</name>
<feature type="region of interest" description="Disordered" evidence="2">
    <location>
        <begin position="499"/>
        <end position="565"/>
    </location>
</feature>
<evidence type="ECO:0000259" key="3">
    <source>
        <dbReference type="PROSITE" id="PS51319"/>
    </source>
</evidence>
<dbReference type="PROSITE" id="PS51319">
    <property type="entry name" value="TFIIS_N"/>
    <property type="match status" value="1"/>
</dbReference>
<dbReference type="EMBL" id="JALJOR010000001">
    <property type="protein sequence ID" value="KAK9829854.1"/>
    <property type="molecule type" value="Genomic_DNA"/>
</dbReference>
<dbReference type="AlphaFoldDB" id="A0AAW1R883"/>
<feature type="compositionally biased region" description="Low complexity" evidence="2">
    <location>
        <begin position="528"/>
        <end position="542"/>
    </location>
</feature>
<gene>
    <name evidence="4" type="ORF">WJX72_008265</name>
</gene>
<comment type="subcellular location">
    <subcellularLocation>
        <location evidence="1">Nucleus</location>
    </subcellularLocation>
</comment>
<dbReference type="Gene3D" id="1.20.930.10">
    <property type="entry name" value="Conserved domain common to transcription factors TFIIS, elongin A, CRSP70"/>
    <property type="match status" value="1"/>
</dbReference>
<feature type="region of interest" description="Disordered" evidence="2">
    <location>
        <begin position="1"/>
        <end position="24"/>
    </location>
</feature>
<evidence type="ECO:0000313" key="5">
    <source>
        <dbReference type="Proteomes" id="UP001489004"/>
    </source>
</evidence>
<feature type="compositionally biased region" description="Low complexity" evidence="2">
    <location>
        <begin position="303"/>
        <end position="313"/>
    </location>
</feature>
<dbReference type="GO" id="GO:0005634">
    <property type="term" value="C:nucleus"/>
    <property type="evidence" value="ECO:0007669"/>
    <property type="project" value="UniProtKB-SubCell"/>
</dbReference>
<evidence type="ECO:0000256" key="2">
    <source>
        <dbReference type="SAM" id="MobiDB-lite"/>
    </source>
</evidence>
<dbReference type="Pfam" id="PF08711">
    <property type="entry name" value="Med26"/>
    <property type="match status" value="1"/>
</dbReference>
<feature type="compositionally biased region" description="Low complexity" evidence="2">
    <location>
        <begin position="654"/>
        <end position="690"/>
    </location>
</feature>
<accession>A0AAW1R883</accession>
<sequence length="813" mass="86132">MDTEPAPDGTDTGQASTREADEQTVYVSFREDRKLAHKGQRKGAYSYRYFLVDAHGNETLAAYAEDQGDAHYLYKSVDGFSLGPPLACHNRRELLSWLEGVVQGTQQAAGFHLEQDDDAVLAETVKERGAAAPLPTYIAYRRENFMYEDGHRGIHWWLVDNNKHEHLAVTGEERETRDGHYTYRAEEPLNSIHPFESGNANGVYAYLDQLTTHPDSGSGGQASDHHAAGGHSSPGRSPIKRFVTGTRSPRKRVSSSVHSPKSKASPSKRAFELPRPPPHLSLDSPQSLFPQPHTSAANGDRVQQAQQAQHAQPAAPLTLGIGSAADPQFTARRVQLLTEAQDALRELASMHLSLRLVAATGLVKAVGELRQHPEPSIAQLASWLADQWQRIVARHLTVLTDPRYLQDPQTEAERVIQKGQAAITGTVIPPAVTWHALAASAPQAATAGALVWPPAALPAAYGGASGSQMAFGAAAAPVVRGDPGHGGTAGYTSGFGAVPANGSRTGPPMASPSWLAQGPGNLDVPGTAAASNPSKPPAAAANRTVERRRLDRELSTPAPAFGPAEAANRAAAAAAAAARLQLTTPAGSQRSASPSKAPSELPADAAPSEEPQPDAEAGDQPDDKQAESEAVPEPALDPSTVSGAKSQPESSSKAGSGSQTPSPSGPATASKAGKASAAGKSGKAARTARAPGDPEWDMPPETVVDEEEDDFTDTPLGRTIVFLRSQKERLSNCRFGHVVPIVSATVDGALARLNLHNWSRSRTPLRSIKELGASLMRDAQKLSRDKSTALNKRLKREVLQSLDNLLAKIEAIK</sequence>
<feature type="domain" description="TFIIS N-terminal" evidence="3">
    <location>
        <begin position="316"/>
        <end position="395"/>
    </location>
</feature>
<dbReference type="InterPro" id="IPR017923">
    <property type="entry name" value="TFIIS_N"/>
</dbReference>
<feature type="compositionally biased region" description="Polar residues" evidence="2">
    <location>
        <begin position="583"/>
        <end position="596"/>
    </location>
</feature>